<evidence type="ECO:0000313" key="3">
    <source>
        <dbReference type="EMBL" id="KAB1199391.1"/>
    </source>
</evidence>
<evidence type="ECO:0000256" key="1">
    <source>
        <dbReference type="SAM" id="MobiDB-lite"/>
    </source>
</evidence>
<keyword evidence="4" id="KW-1185">Reference proteome</keyword>
<organism evidence="3 4">
    <name type="scientific">Morella rubra</name>
    <name type="common">Chinese bayberry</name>
    <dbReference type="NCBI Taxonomy" id="262757"/>
    <lineage>
        <taxon>Eukaryota</taxon>
        <taxon>Viridiplantae</taxon>
        <taxon>Streptophyta</taxon>
        <taxon>Embryophyta</taxon>
        <taxon>Tracheophyta</taxon>
        <taxon>Spermatophyta</taxon>
        <taxon>Magnoliopsida</taxon>
        <taxon>eudicotyledons</taxon>
        <taxon>Gunneridae</taxon>
        <taxon>Pentapetalae</taxon>
        <taxon>rosids</taxon>
        <taxon>fabids</taxon>
        <taxon>Fagales</taxon>
        <taxon>Myricaceae</taxon>
        <taxon>Morella</taxon>
    </lineage>
</organism>
<proteinExistence type="predicted"/>
<gene>
    <name evidence="3" type="ORF">CJ030_MR0G024282</name>
</gene>
<dbReference type="EMBL" id="RXIC02000471">
    <property type="protein sequence ID" value="KAB1199391.1"/>
    <property type="molecule type" value="Genomic_DNA"/>
</dbReference>
<keyword evidence="2" id="KW-0732">Signal</keyword>
<name>A0A6A1UGI1_9ROSI</name>
<reference evidence="3 4" key="1">
    <citation type="journal article" date="2019" name="Plant Biotechnol. J.">
        <title>The red bayberry genome and genetic basis of sex determination.</title>
        <authorList>
            <person name="Jia H.M."/>
            <person name="Jia H.J."/>
            <person name="Cai Q.L."/>
            <person name="Wang Y."/>
            <person name="Zhao H.B."/>
            <person name="Yang W.F."/>
            <person name="Wang G.Y."/>
            <person name="Li Y.H."/>
            <person name="Zhan D.L."/>
            <person name="Shen Y.T."/>
            <person name="Niu Q.F."/>
            <person name="Chang L."/>
            <person name="Qiu J."/>
            <person name="Zhao L."/>
            <person name="Xie H.B."/>
            <person name="Fu W.Y."/>
            <person name="Jin J."/>
            <person name="Li X.W."/>
            <person name="Jiao Y."/>
            <person name="Zhou C.C."/>
            <person name="Tu T."/>
            <person name="Chai C.Y."/>
            <person name="Gao J.L."/>
            <person name="Fan L.J."/>
            <person name="van de Weg E."/>
            <person name="Wang J.Y."/>
            <person name="Gao Z.S."/>
        </authorList>
    </citation>
    <scope>NUCLEOTIDE SEQUENCE [LARGE SCALE GENOMIC DNA]</scope>
    <source>
        <tissue evidence="3">Leaves</tissue>
    </source>
</reference>
<evidence type="ECO:0000313" key="4">
    <source>
        <dbReference type="Proteomes" id="UP000516437"/>
    </source>
</evidence>
<accession>A0A6A1UGI1</accession>
<sequence>MASRMGLIGCLVIVVALLNQVTIASVEYEPFSLTITPNDPNTAGPSGAVVGTPPGEGALLASLAKTIESLVHKFDTPPLILSPPQSPSKSLASANRQEGSAKTHPAIHLPILSLPKPPVDEGWQTTLRKQLLAQAE</sequence>
<protein>
    <submittedName>
        <fullName evidence="3">Uncharacterized protein</fullName>
    </submittedName>
</protein>
<dbReference type="AlphaFoldDB" id="A0A6A1UGI1"/>
<feature type="chain" id="PRO_5025518462" evidence="2">
    <location>
        <begin position="25"/>
        <end position="136"/>
    </location>
</feature>
<comment type="caution">
    <text evidence="3">The sequence shown here is derived from an EMBL/GenBank/DDBJ whole genome shotgun (WGS) entry which is preliminary data.</text>
</comment>
<dbReference type="Proteomes" id="UP000516437">
    <property type="component" value="Unassembled WGS sequence"/>
</dbReference>
<evidence type="ECO:0000256" key="2">
    <source>
        <dbReference type="SAM" id="SignalP"/>
    </source>
</evidence>
<feature type="signal peptide" evidence="2">
    <location>
        <begin position="1"/>
        <end position="24"/>
    </location>
</feature>
<feature type="region of interest" description="Disordered" evidence="1">
    <location>
        <begin position="78"/>
        <end position="107"/>
    </location>
</feature>